<dbReference type="EMBL" id="LR031872">
    <property type="protein sequence ID" value="VDC93063.1"/>
    <property type="molecule type" value="Genomic_DNA"/>
</dbReference>
<sequence>MVVNGKWLSLSSPRQLLHNPPQNNSELSSNAQPNYNGTMFLGWRLG</sequence>
<organism evidence="2">
    <name type="scientific">Brassica oleracea</name>
    <name type="common">Wild cabbage</name>
    <dbReference type="NCBI Taxonomy" id="3712"/>
    <lineage>
        <taxon>Eukaryota</taxon>
        <taxon>Viridiplantae</taxon>
        <taxon>Streptophyta</taxon>
        <taxon>Embryophyta</taxon>
        <taxon>Tracheophyta</taxon>
        <taxon>Spermatophyta</taxon>
        <taxon>Magnoliopsida</taxon>
        <taxon>eudicotyledons</taxon>
        <taxon>Gunneridae</taxon>
        <taxon>Pentapetalae</taxon>
        <taxon>rosids</taxon>
        <taxon>malvids</taxon>
        <taxon>Brassicales</taxon>
        <taxon>Brassicaceae</taxon>
        <taxon>Brassiceae</taxon>
        <taxon>Brassica</taxon>
    </lineage>
</organism>
<gene>
    <name evidence="2" type="ORF">BOLC3T16648H</name>
</gene>
<protein>
    <submittedName>
        <fullName evidence="2">Uncharacterized protein</fullName>
    </submittedName>
</protein>
<feature type="region of interest" description="Disordered" evidence="1">
    <location>
        <begin position="13"/>
        <end position="36"/>
    </location>
</feature>
<proteinExistence type="predicted"/>
<name>A0A3P6AYN0_BRAOL</name>
<evidence type="ECO:0000313" key="2">
    <source>
        <dbReference type="EMBL" id="VDC93063.1"/>
    </source>
</evidence>
<reference evidence="2" key="1">
    <citation type="submission" date="2018-11" db="EMBL/GenBank/DDBJ databases">
        <authorList>
            <consortium name="Genoscope - CEA"/>
            <person name="William W."/>
        </authorList>
    </citation>
    <scope>NUCLEOTIDE SEQUENCE</scope>
</reference>
<accession>A0A3P6AYN0</accession>
<dbReference type="AlphaFoldDB" id="A0A3P6AYN0"/>
<evidence type="ECO:0000256" key="1">
    <source>
        <dbReference type="SAM" id="MobiDB-lite"/>
    </source>
</evidence>